<feature type="region of interest" description="Disordered" evidence="1">
    <location>
        <begin position="151"/>
        <end position="186"/>
    </location>
</feature>
<evidence type="ECO:0000256" key="1">
    <source>
        <dbReference type="SAM" id="MobiDB-lite"/>
    </source>
</evidence>
<keyword evidence="3" id="KW-0687">Ribonucleoprotein</keyword>
<evidence type="ECO:0000259" key="2">
    <source>
        <dbReference type="PROSITE" id="PS00028"/>
    </source>
</evidence>
<protein>
    <submittedName>
        <fullName evidence="3">Putative heterogeneous nuclear ribonucleoprotein C-like</fullName>
    </submittedName>
</protein>
<organism evidence="3 4">
    <name type="scientific">Homarus americanus</name>
    <name type="common">American lobster</name>
    <dbReference type="NCBI Taxonomy" id="6706"/>
    <lineage>
        <taxon>Eukaryota</taxon>
        <taxon>Metazoa</taxon>
        <taxon>Ecdysozoa</taxon>
        <taxon>Arthropoda</taxon>
        <taxon>Crustacea</taxon>
        <taxon>Multicrustacea</taxon>
        <taxon>Malacostraca</taxon>
        <taxon>Eumalacostraca</taxon>
        <taxon>Eucarida</taxon>
        <taxon>Decapoda</taxon>
        <taxon>Pleocyemata</taxon>
        <taxon>Astacidea</taxon>
        <taxon>Nephropoidea</taxon>
        <taxon>Nephropidae</taxon>
        <taxon>Homarus</taxon>
    </lineage>
</organism>
<sequence>EQTLTVCVSLSRPANSYNAGGAMGPCGPRLTPPLKRPRLMVPNLRQQPRAQSPKKVATPGLEDLKTYSAAQVAVRKNNNSDNKYQMNEDNKTEISCKSIKVTSTEESALLLCALCKENFASAWDLMVHAQAAHMVNIYQLGSKDALQDSATCSTAEDSTAGSTPGSDLGGDMSTESNGGEASGEPGQCIKVDEEARAAMPKENGVGGDDEGEGSSDLMNGASPLPQHVELEQGEVVVTQVLATVKCCILNISELPHLDSGEVLYPVSGEVPYLGSNQVSCTGSSERFTLVVERYRTSVVVRYLTLVPSKKKKTCCCRDLYSVPYVSLKHQRRPQPGLSTPPEPQGSLAARLTKFGCDVMHVNIREILVPLPPIAEPIQCRLRDVIFDYRRSLPSLLQPGEMSDIRNIYLVTLFCPRTLAHDSWQTTRSELSLKCSSGFKCRVRVRAQCGRLLLIEE</sequence>
<name>A0A8J5JMA1_HOMAM</name>
<gene>
    <name evidence="3" type="ORF">Hamer_G024770</name>
</gene>
<reference evidence="3" key="1">
    <citation type="journal article" date="2021" name="Sci. Adv.">
        <title>The American lobster genome reveals insights on longevity, neural, and immune adaptations.</title>
        <authorList>
            <person name="Polinski J.M."/>
            <person name="Zimin A.V."/>
            <person name="Clark K.F."/>
            <person name="Kohn A.B."/>
            <person name="Sadowski N."/>
            <person name="Timp W."/>
            <person name="Ptitsyn A."/>
            <person name="Khanna P."/>
            <person name="Romanova D.Y."/>
            <person name="Williams P."/>
            <person name="Greenwood S.J."/>
            <person name="Moroz L.L."/>
            <person name="Walt D.R."/>
            <person name="Bodnar A.G."/>
        </authorList>
    </citation>
    <scope>NUCLEOTIDE SEQUENCE</scope>
    <source>
        <strain evidence="3">GMGI-L3</strain>
    </source>
</reference>
<feature type="region of interest" description="Disordered" evidence="1">
    <location>
        <begin position="199"/>
        <end position="223"/>
    </location>
</feature>
<feature type="non-terminal residue" evidence="3">
    <location>
        <position position="1"/>
    </location>
</feature>
<dbReference type="InterPro" id="IPR013087">
    <property type="entry name" value="Znf_C2H2_type"/>
</dbReference>
<dbReference type="Proteomes" id="UP000747542">
    <property type="component" value="Unassembled WGS sequence"/>
</dbReference>
<evidence type="ECO:0000313" key="3">
    <source>
        <dbReference type="EMBL" id="KAG7160246.1"/>
    </source>
</evidence>
<dbReference type="AlphaFoldDB" id="A0A8J5JMA1"/>
<accession>A0A8J5JMA1</accession>
<proteinExistence type="predicted"/>
<dbReference type="GO" id="GO:1990904">
    <property type="term" value="C:ribonucleoprotein complex"/>
    <property type="evidence" value="ECO:0007669"/>
    <property type="project" value="UniProtKB-KW"/>
</dbReference>
<evidence type="ECO:0000313" key="4">
    <source>
        <dbReference type="Proteomes" id="UP000747542"/>
    </source>
</evidence>
<comment type="caution">
    <text evidence="3">The sequence shown here is derived from an EMBL/GenBank/DDBJ whole genome shotgun (WGS) entry which is preliminary data.</text>
</comment>
<keyword evidence="4" id="KW-1185">Reference proteome</keyword>
<feature type="domain" description="C2H2-type" evidence="2">
    <location>
        <begin position="112"/>
        <end position="133"/>
    </location>
</feature>
<feature type="compositionally biased region" description="Polar residues" evidence="1">
    <location>
        <begin position="151"/>
        <end position="165"/>
    </location>
</feature>
<dbReference type="PROSITE" id="PS00028">
    <property type="entry name" value="ZINC_FINGER_C2H2_1"/>
    <property type="match status" value="1"/>
</dbReference>
<dbReference type="EMBL" id="JAHLQT010031524">
    <property type="protein sequence ID" value="KAG7160246.1"/>
    <property type="molecule type" value="Genomic_DNA"/>
</dbReference>